<comment type="caution">
    <text evidence="2">The sequence shown here is derived from an EMBL/GenBank/DDBJ whole genome shotgun (WGS) entry which is preliminary data.</text>
</comment>
<accession>X1ETB5</accession>
<dbReference type="EMBL" id="BARU01005402">
    <property type="protein sequence ID" value="GAH35832.1"/>
    <property type="molecule type" value="Genomic_DNA"/>
</dbReference>
<proteinExistence type="predicted"/>
<name>X1ETB5_9ZZZZ</name>
<feature type="transmembrane region" description="Helical" evidence="1">
    <location>
        <begin position="18"/>
        <end position="36"/>
    </location>
</feature>
<feature type="non-terminal residue" evidence="2">
    <location>
        <position position="143"/>
    </location>
</feature>
<keyword evidence="1" id="KW-0472">Membrane</keyword>
<protein>
    <submittedName>
        <fullName evidence="2">Uncharacterized protein</fullName>
    </submittedName>
</protein>
<feature type="transmembrane region" description="Helical" evidence="1">
    <location>
        <begin position="107"/>
        <end position="129"/>
    </location>
</feature>
<dbReference type="AlphaFoldDB" id="X1ETB5"/>
<reference evidence="2" key="1">
    <citation type="journal article" date="2014" name="Front. Microbiol.">
        <title>High frequency of phylogenetically diverse reductive dehalogenase-homologous genes in deep subseafloor sedimentary metagenomes.</title>
        <authorList>
            <person name="Kawai M."/>
            <person name="Futagami T."/>
            <person name="Toyoda A."/>
            <person name="Takaki Y."/>
            <person name="Nishi S."/>
            <person name="Hori S."/>
            <person name="Arai W."/>
            <person name="Tsubouchi T."/>
            <person name="Morono Y."/>
            <person name="Uchiyama I."/>
            <person name="Ito T."/>
            <person name="Fujiyama A."/>
            <person name="Inagaki F."/>
            <person name="Takami H."/>
        </authorList>
    </citation>
    <scope>NUCLEOTIDE SEQUENCE</scope>
    <source>
        <strain evidence="2">Expedition CK06-06</strain>
    </source>
</reference>
<keyword evidence="1" id="KW-1133">Transmembrane helix</keyword>
<evidence type="ECO:0000313" key="2">
    <source>
        <dbReference type="EMBL" id="GAH35832.1"/>
    </source>
</evidence>
<keyword evidence="1" id="KW-0812">Transmembrane</keyword>
<sequence length="143" mass="16691">MNIKESKKNWIKTYKSEIIIFTFFILISIIWTYPLIFKLNSIFIGGHGDSSATIWSIWWFKEVWKDNISNLFCPITAAPFGHDFSDAIPYQFTDTLFFIFSSIFGEISAYNIILFLSYPLSAITMYFLVHYFTKNKLVSMISG</sequence>
<organism evidence="2">
    <name type="scientific">marine sediment metagenome</name>
    <dbReference type="NCBI Taxonomy" id="412755"/>
    <lineage>
        <taxon>unclassified sequences</taxon>
        <taxon>metagenomes</taxon>
        <taxon>ecological metagenomes</taxon>
    </lineage>
</organism>
<gene>
    <name evidence="2" type="ORF">S03H2_10505</name>
</gene>
<evidence type="ECO:0000256" key="1">
    <source>
        <dbReference type="SAM" id="Phobius"/>
    </source>
</evidence>